<evidence type="ECO:0000256" key="1">
    <source>
        <dbReference type="SAM" id="SignalP"/>
    </source>
</evidence>
<dbReference type="PANTHER" id="PTHR33657:SF6">
    <property type="entry name" value="SECRETED PROTEIN"/>
    <property type="match status" value="1"/>
</dbReference>
<proteinExistence type="predicted"/>
<keyword evidence="1" id="KW-0732">Signal</keyword>
<feature type="chain" id="PRO_5007293714" evidence="1">
    <location>
        <begin position="20"/>
        <end position="259"/>
    </location>
</feature>
<dbReference type="AlphaFoldDB" id="A0A136JCT7"/>
<evidence type="ECO:0000313" key="3">
    <source>
        <dbReference type="Proteomes" id="UP000070501"/>
    </source>
</evidence>
<gene>
    <name evidence="2" type="ORF">Micbo1qcDRAFT_202705</name>
</gene>
<dbReference type="EMBL" id="KQ964247">
    <property type="protein sequence ID" value="KXJ94908.1"/>
    <property type="molecule type" value="Genomic_DNA"/>
</dbReference>
<dbReference type="PANTHER" id="PTHR33657">
    <property type="entry name" value="DOMAIN PROTEIN, PUTATIVE (AFU_ORTHOLOGUE AFUA_5G00600)-RELATED"/>
    <property type="match status" value="1"/>
</dbReference>
<dbReference type="STRING" id="196109.A0A136JCT7"/>
<sequence>MHTLSSAILLSLAASLASASPTKPALHRRDVIGSLPGGADEDESRYQPLTDYDTDSCYATSAIDASGNTNPGLFDEPEEVSPCRDPARLENMNVYSRKRCNNGWCAYMYEYYFERDFWFFGGHQHDWENLVVFVQDGAVKRVAPSCHGKYEHATNEPRLDGDRVKAVYHTDAGATRCWRISTDGDEPPENFSGNWWLGALVGWNHWPSNGDGRLLRDIVWETWKSGVAPKLWDDGDAFTNNLRMAAGDGAPGFDPAIDG</sequence>
<protein>
    <submittedName>
        <fullName evidence="2">Necrosis inducing protein-domain-containing protein</fullName>
    </submittedName>
</protein>
<dbReference type="InParanoid" id="A0A136JCT7"/>
<evidence type="ECO:0000313" key="2">
    <source>
        <dbReference type="EMBL" id="KXJ94908.1"/>
    </source>
</evidence>
<dbReference type="PIRSF" id="PIRSF029958">
    <property type="entry name" value="Necrosis-inducing_protein"/>
    <property type="match status" value="1"/>
</dbReference>
<feature type="signal peptide" evidence="1">
    <location>
        <begin position="1"/>
        <end position="19"/>
    </location>
</feature>
<dbReference type="Pfam" id="PF05630">
    <property type="entry name" value="NPP1"/>
    <property type="match status" value="1"/>
</dbReference>
<reference evidence="3" key="1">
    <citation type="submission" date="2016-02" db="EMBL/GenBank/DDBJ databases">
        <title>Draft genome sequence of Microdochium bolleyi, a fungal endophyte of beachgrass.</title>
        <authorList>
            <consortium name="DOE Joint Genome Institute"/>
            <person name="David A.S."/>
            <person name="May G."/>
            <person name="Haridas S."/>
            <person name="Lim J."/>
            <person name="Wang M."/>
            <person name="Labutti K."/>
            <person name="Lipzen A."/>
            <person name="Barry K."/>
            <person name="Grigoriev I.V."/>
        </authorList>
    </citation>
    <scope>NUCLEOTIDE SEQUENCE [LARGE SCALE GENOMIC DNA]</scope>
    <source>
        <strain evidence="3">J235TASD1</strain>
    </source>
</reference>
<organism evidence="2 3">
    <name type="scientific">Microdochium bolleyi</name>
    <dbReference type="NCBI Taxonomy" id="196109"/>
    <lineage>
        <taxon>Eukaryota</taxon>
        <taxon>Fungi</taxon>
        <taxon>Dikarya</taxon>
        <taxon>Ascomycota</taxon>
        <taxon>Pezizomycotina</taxon>
        <taxon>Sordariomycetes</taxon>
        <taxon>Xylariomycetidae</taxon>
        <taxon>Xylariales</taxon>
        <taxon>Microdochiaceae</taxon>
        <taxon>Microdochium</taxon>
    </lineage>
</organism>
<dbReference type="OrthoDB" id="89086at2759"/>
<keyword evidence="3" id="KW-1185">Reference proteome</keyword>
<name>A0A136JCT7_9PEZI</name>
<dbReference type="InterPro" id="IPR008701">
    <property type="entry name" value="NPP1"/>
</dbReference>
<dbReference type="Proteomes" id="UP000070501">
    <property type="component" value="Unassembled WGS sequence"/>
</dbReference>
<accession>A0A136JCT7</accession>